<evidence type="ECO:0000256" key="1">
    <source>
        <dbReference type="ARBA" id="ARBA00022670"/>
    </source>
</evidence>
<feature type="binding site" evidence="8">
    <location>
        <position position="201"/>
    </location>
    <ligand>
        <name>Zn(2+)</name>
        <dbReference type="ChEBI" id="CHEBI:29105"/>
        <note>catalytic</note>
    </ligand>
</feature>
<feature type="domain" description="Peptidase M12A" evidence="10">
    <location>
        <begin position="99"/>
        <end position="296"/>
    </location>
</feature>
<dbReference type="InterPro" id="IPR024079">
    <property type="entry name" value="MetalloPept_cat_dom_sf"/>
</dbReference>
<sequence>MSPARLTVIATLLATACGLPLNGKYREVQDGYNSVLLLGKPHEKEFFPSVGRLRADSSKKDPDISDQILKVNEHLLTGQLPSHSPPIIFGDIAVDPLGNSDRCASDRCRWPSADNGQVVVPYVIASVFSNNERAVIESGLQSFSSRTCIRFQPRNNEQDFISIESQSGCFSFIGRNRGLQVVSLQRQGCVFKGIVQHELLHALGFHHEQNRSDRDGFVDIFFENIMPGMESNFRKVNTNNLGTRYDYNSIMHYGRTAFSRNRRPTIVPKPDPNVNIGNRQDFSPEDITKVNRLYCSREWNRKHLLQYKTKPEEEQHL</sequence>
<evidence type="ECO:0000313" key="11">
    <source>
        <dbReference type="Proteomes" id="UP000515159"/>
    </source>
</evidence>
<dbReference type="Gene3D" id="3.40.390.10">
    <property type="entry name" value="Collagenase (Catalytic Domain)"/>
    <property type="match status" value="1"/>
</dbReference>
<dbReference type="PANTHER" id="PTHR10127:SF899">
    <property type="entry name" value="ASTACIN-LIKE METALLOENDOPEPTIDASE-RELATED"/>
    <property type="match status" value="1"/>
</dbReference>
<dbReference type="InParanoid" id="A0A6P8NRG0"/>
<accession>A0A6P8NRG0</accession>
<evidence type="ECO:0000256" key="4">
    <source>
        <dbReference type="ARBA" id="ARBA00022801"/>
    </source>
</evidence>
<comment type="cofactor">
    <cofactor evidence="8 9">
        <name>Zn(2+)</name>
        <dbReference type="ChEBI" id="CHEBI:29105"/>
    </cofactor>
    <text evidence="8 9">Binds 1 zinc ion per subunit.</text>
</comment>
<dbReference type="PANTHER" id="PTHR10127">
    <property type="entry name" value="DISCOIDIN, CUB, EGF, LAMININ , AND ZINC METALLOPROTEASE DOMAIN CONTAINING"/>
    <property type="match status" value="1"/>
</dbReference>
<dbReference type="Pfam" id="PF01400">
    <property type="entry name" value="Astacin"/>
    <property type="match status" value="1"/>
</dbReference>
<comment type="caution">
    <text evidence="8">Lacks conserved residue(s) required for the propagation of feature annotation.</text>
</comment>
<protein>
    <recommendedName>
        <fullName evidence="9">Metalloendopeptidase</fullName>
        <ecNumber evidence="9">3.4.24.-</ecNumber>
    </recommendedName>
</protein>
<evidence type="ECO:0000313" key="12">
    <source>
        <dbReference type="RefSeq" id="XP_033778897.1"/>
    </source>
</evidence>
<dbReference type="PROSITE" id="PS51864">
    <property type="entry name" value="ASTACIN"/>
    <property type="match status" value="1"/>
</dbReference>
<dbReference type="GO" id="GO:0006508">
    <property type="term" value="P:proteolysis"/>
    <property type="evidence" value="ECO:0007669"/>
    <property type="project" value="UniProtKB-KW"/>
</dbReference>
<dbReference type="SUPFAM" id="SSF55486">
    <property type="entry name" value="Metalloproteases ('zincins'), catalytic domain"/>
    <property type="match status" value="1"/>
</dbReference>
<keyword evidence="2 8" id="KW-0479">Metal-binding</keyword>
<feature type="chain" id="PRO_5028521292" description="Metalloendopeptidase" evidence="9">
    <location>
        <begin position="19"/>
        <end position="317"/>
    </location>
</feature>
<dbReference type="PRINTS" id="PR00480">
    <property type="entry name" value="ASTACIN"/>
</dbReference>
<gene>
    <name evidence="12" type="primary">LOC117349499</name>
</gene>
<dbReference type="AlphaFoldDB" id="A0A6P8NRG0"/>
<feature type="active site" evidence="8">
    <location>
        <position position="198"/>
    </location>
</feature>
<keyword evidence="5 8" id="KW-0862">Zinc</keyword>
<dbReference type="PROSITE" id="PS51257">
    <property type="entry name" value="PROKAR_LIPOPROTEIN"/>
    <property type="match status" value="1"/>
</dbReference>
<dbReference type="SMART" id="SM00235">
    <property type="entry name" value="ZnMc"/>
    <property type="match status" value="1"/>
</dbReference>
<feature type="binding site" evidence="8">
    <location>
        <position position="197"/>
    </location>
    <ligand>
        <name>Zn(2+)</name>
        <dbReference type="ChEBI" id="CHEBI:29105"/>
        <note>catalytic</note>
    </ligand>
</feature>
<keyword evidence="4 8" id="KW-0378">Hydrolase</keyword>
<evidence type="ECO:0000256" key="2">
    <source>
        <dbReference type="ARBA" id="ARBA00022723"/>
    </source>
</evidence>
<dbReference type="InterPro" id="IPR006026">
    <property type="entry name" value="Peptidase_Metallo"/>
</dbReference>
<keyword evidence="1 8" id="KW-0645">Protease</keyword>
<dbReference type="RefSeq" id="XP_033778897.1">
    <property type="nucleotide sequence ID" value="XM_033923006.1"/>
</dbReference>
<evidence type="ECO:0000256" key="3">
    <source>
        <dbReference type="ARBA" id="ARBA00022729"/>
    </source>
</evidence>
<dbReference type="CDD" id="cd04283">
    <property type="entry name" value="ZnMc_hatching_enzyme"/>
    <property type="match status" value="1"/>
</dbReference>
<keyword evidence="3 9" id="KW-0732">Signal</keyword>
<evidence type="ECO:0000256" key="7">
    <source>
        <dbReference type="ARBA" id="ARBA00023157"/>
    </source>
</evidence>
<organism evidence="11 12">
    <name type="scientific">Geotrypetes seraphini</name>
    <name type="common">Gaboon caecilian</name>
    <name type="synonym">Caecilia seraphini</name>
    <dbReference type="NCBI Taxonomy" id="260995"/>
    <lineage>
        <taxon>Eukaryota</taxon>
        <taxon>Metazoa</taxon>
        <taxon>Chordata</taxon>
        <taxon>Craniata</taxon>
        <taxon>Vertebrata</taxon>
        <taxon>Euteleostomi</taxon>
        <taxon>Amphibia</taxon>
        <taxon>Gymnophiona</taxon>
        <taxon>Geotrypetes</taxon>
    </lineage>
</organism>
<keyword evidence="6 8" id="KW-0482">Metalloprotease</keyword>
<evidence type="ECO:0000256" key="6">
    <source>
        <dbReference type="ARBA" id="ARBA00023049"/>
    </source>
</evidence>
<keyword evidence="7" id="KW-1015">Disulfide bond</keyword>
<evidence type="ECO:0000256" key="9">
    <source>
        <dbReference type="RuleBase" id="RU361183"/>
    </source>
</evidence>
<proteinExistence type="predicted"/>
<keyword evidence="11" id="KW-1185">Reference proteome</keyword>
<dbReference type="GeneID" id="117349499"/>
<dbReference type="KEGG" id="gsh:117349499"/>
<name>A0A6P8NRG0_GEOSA</name>
<dbReference type="FunFam" id="3.40.390.10:FF:000040">
    <property type="entry name" value="Metalloendopeptidase"/>
    <property type="match status" value="1"/>
</dbReference>
<reference evidence="12" key="1">
    <citation type="submission" date="2025-08" db="UniProtKB">
        <authorList>
            <consortium name="RefSeq"/>
        </authorList>
    </citation>
    <scope>IDENTIFICATION</scope>
</reference>
<dbReference type="InterPro" id="IPR001506">
    <property type="entry name" value="Peptidase_M12A"/>
</dbReference>
<evidence type="ECO:0000256" key="8">
    <source>
        <dbReference type="PROSITE-ProRule" id="PRU01211"/>
    </source>
</evidence>
<feature type="signal peptide" evidence="9">
    <location>
        <begin position="1"/>
        <end position="18"/>
    </location>
</feature>
<dbReference type="GO" id="GO:0004222">
    <property type="term" value="F:metalloendopeptidase activity"/>
    <property type="evidence" value="ECO:0007669"/>
    <property type="project" value="UniProtKB-UniRule"/>
</dbReference>
<dbReference type="Proteomes" id="UP000515159">
    <property type="component" value="Chromosome 16"/>
</dbReference>
<evidence type="ECO:0000259" key="10">
    <source>
        <dbReference type="PROSITE" id="PS51864"/>
    </source>
</evidence>
<evidence type="ECO:0000256" key="5">
    <source>
        <dbReference type="ARBA" id="ARBA00022833"/>
    </source>
</evidence>
<dbReference type="EC" id="3.4.24.-" evidence="9"/>
<feature type="binding site" evidence="8">
    <location>
        <position position="207"/>
    </location>
    <ligand>
        <name>Zn(2+)</name>
        <dbReference type="ChEBI" id="CHEBI:29105"/>
        <note>catalytic</note>
    </ligand>
</feature>
<dbReference type="InterPro" id="IPR034039">
    <property type="entry name" value="ZnMP_hatching_enz"/>
</dbReference>
<dbReference type="GO" id="GO:0008270">
    <property type="term" value="F:zinc ion binding"/>
    <property type="evidence" value="ECO:0007669"/>
    <property type="project" value="UniProtKB-UniRule"/>
</dbReference>
<dbReference type="OrthoDB" id="291007at2759"/>